<dbReference type="EMBL" id="JALLPB020000357">
    <property type="protein sequence ID" value="KAL3810037.1"/>
    <property type="molecule type" value="Genomic_DNA"/>
</dbReference>
<dbReference type="InterPro" id="IPR053211">
    <property type="entry name" value="DNA_repair-toleration"/>
</dbReference>
<dbReference type="PROSITE" id="PS51450">
    <property type="entry name" value="LRR"/>
    <property type="match status" value="2"/>
</dbReference>
<evidence type="ECO:0000256" key="4">
    <source>
        <dbReference type="SAM" id="Phobius"/>
    </source>
</evidence>
<dbReference type="SUPFAM" id="SSF52047">
    <property type="entry name" value="RNI-like"/>
    <property type="match status" value="1"/>
</dbReference>
<feature type="transmembrane region" description="Helical" evidence="4">
    <location>
        <begin position="866"/>
        <end position="887"/>
    </location>
</feature>
<protein>
    <recommendedName>
        <fullName evidence="7">Leucine-rich repeat-containing N-terminal plant-type domain-containing protein</fullName>
    </recommendedName>
</protein>
<evidence type="ECO:0000313" key="6">
    <source>
        <dbReference type="Proteomes" id="UP001530377"/>
    </source>
</evidence>
<accession>A0ABD3RCD6</accession>
<keyword evidence="6" id="KW-1185">Reference proteome</keyword>
<keyword evidence="4" id="KW-1133">Transmembrane helix</keyword>
<reference evidence="5 6" key="1">
    <citation type="submission" date="2024-10" db="EMBL/GenBank/DDBJ databases">
        <title>Updated reference genomes for cyclostephanoid diatoms.</title>
        <authorList>
            <person name="Roberts W.R."/>
            <person name="Alverson A.J."/>
        </authorList>
    </citation>
    <scope>NUCLEOTIDE SEQUENCE [LARGE SCALE GENOMIC DNA]</scope>
    <source>
        <strain evidence="5 6">AJA228-03</strain>
    </source>
</reference>
<proteinExistence type="predicted"/>
<sequence>MFNCGEPNLSTCGWPSARQADVCCEDDDDSCICEYIKDACRINIENGSSKFCDYMEDECFGGDIFRQCNWYEQLCISYPNFSTCEAAAFSCCGSVYESYENNDYGIIGTCLCDFYTNALNYGYESEHRLYYCAQAGKAPSLDEIVLIYFINSTGVDYWHNNTGWIEESYLPACKRFGITCNDDNIITEINLRYNNLTGDGGGAVYTLVGALKKLKVLDLAGNRLYGSLEPDHIRTLFKLDYLPRGIIRTFLKLEHIDLSNNAFTGFVEMAFPFSTSYVNFSHNNFESFGCYRFNAAYETLKVLDLSHNNISQDTSSVFNNIPPNIQKLILERNSIYGSLPNPFPLEYLTHFNMADNSINGTLPDFPVAFREHITYLNLAGNNLSGFIPTTIGSLAQLKVLNLSSNLLSTQIPLELEFLKDTITVLDLSYNNFSGLIPSSLGNLNGILIHLRDNPAIIPLVHQQNCFESGFDLMNDPMYCPTDRNALKEFYDAAKGSEWTQNEYWMDAHIGHCEWYGVKCNNASKTIKLELQSNGLSGKLSPYISNLSSLEVLDLNNNDIKVTRATSQTIMRLIWRLITKLDCFLNSYSLHQGSIPTSIGLLSNLTKFRLSYNDFNGIVGVNFSTLSLMMIHLHGNRLTGSIVGAIPAMTLDLDANRMYAFISDCGQPSDINPVIECQNCTMCCNNEEYCSPVKNVFPLSPFENAMSVVLLFLGCFICGVCVLALAIYAREKYRENDIPITPVHTESFTYRDQQHAFENLGEDSVYQFFLGTSRLGWFVVVATVVVQLSIVSIFVGGSRRDLSDSNFRTWCTHGSAPETCFSTEGLDWRGWFAFVVLMVAHLLKDGINGLKMIKHSTKQRLGRNVRIRLLIGGTILSLVTAFTAYASIMYNMAIATSNTGIITNSVIILFVCDLDELLYGILMVVSPRWVNSVTNEADDDYSCDGAEVIQSGDSAEFKSEIARLKGESRVGRNP</sequence>
<dbReference type="Gene3D" id="3.80.10.10">
    <property type="entry name" value="Ribonuclease Inhibitor"/>
    <property type="match status" value="2"/>
</dbReference>
<dbReference type="InterPro" id="IPR003591">
    <property type="entry name" value="Leu-rich_rpt_typical-subtyp"/>
</dbReference>
<dbReference type="Pfam" id="PF00560">
    <property type="entry name" value="LRR_1"/>
    <property type="match status" value="3"/>
</dbReference>
<evidence type="ECO:0000256" key="2">
    <source>
        <dbReference type="ARBA" id="ARBA00022729"/>
    </source>
</evidence>
<dbReference type="SMART" id="SM00369">
    <property type="entry name" value="LRR_TYP"/>
    <property type="match status" value="5"/>
</dbReference>
<evidence type="ECO:0000256" key="3">
    <source>
        <dbReference type="ARBA" id="ARBA00022737"/>
    </source>
</evidence>
<keyword evidence="4" id="KW-0472">Membrane</keyword>
<evidence type="ECO:0000313" key="5">
    <source>
        <dbReference type="EMBL" id="KAL3810037.1"/>
    </source>
</evidence>
<name>A0ABD3RCD6_9STRA</name>
<dbReference type="Proteomes" id="UP001530377">
    <property type="component" value="Unassembled WGS sequence"/>
</dbReference>
<evidence type="ECO:0008006" key="7">
    <source>
        <dbReference type="Google" id="ProtNLM"/>
    </source>
</evidence>
<evidence type="ECO:0000256" key="1">
    <source>
        <dbReference type="ARBA" id="ARBA00022614"/>
    </source>
</evidence>
<keyword evidence="2" id="KW-0732">Signal</keyword>
<dbReference type="PANTHER" id="PTHR48060:SF21">
    <property type="entry name" value="L DOMAIN-LIKE PROTEIN"/>
    <property type="match status" value="1"/>
</dbReference>
<feature type="transmembrane region" description="Helical" evidence="4">
    <location>
        <begin position="774"/>
        <end position="794"/>
    </location>
</feature>
<dbReference type="InterPro" id="IPR001611">
    <property type="entry name" value="Leu-rich_rpt"/>
</dbReference>
<dbReference type="InterPro" id="IPR032675">
    <property type="entry name" value="LRR_dom_sf"/>
</dbReference>
<feature type="transmembrane region" description="Helical" evidence="4">
    <location>
        <begin position="899"/>
        <end position="921"/>
    </location>
</feature>
<dbReference type="AlphaFoldDB" id="A0ABD3RCD6"/>
<comment type="caution">
    <text evidence="5">The sequence shown here is derived from an EMBL/GenBank/DDBJ whole genome shotgun (WGS) entry which is preliminary data.</text>
</comment>
<keyword evidence="1" id="KW-0433">Leucine-rich repeat</keyword>
<dbReference type="PANTHER" id="PTHR48060">
    <property type="entry name" value="DNA DAMAGE-REPAIR/TOLERATION PROTEIN DRT100"/>
    <property type="match status" value="1"/>
</dbReference>
<feature type="transmembrane region" description="Helical" evidence="4">
    <location>
        <begin position="704"/>
        <end position="727"/>
    </location>
</feature>
<keyword evidence="3" id="KW-0677">Repeat</keyword>
<dbReference type="Pfam" id="PF13516">
    <property type="entry name" value="LRR_6"/>
    <property type="match status" value="1"/>
</dbReference>
<feature type="transmembrane region" description="Helical" evidence="4">
    <location>
        <begin position="827"/>
        <end position="846"/>
    </location>
</feature>
<organism evidence="5 6">
    <name type="scientific">Cyclostephanos tholiformis</name>
    <dbReference type="NCBI Taxonomy" id="382380"/>
    <lineage>
        <taxon>Eukaryota</taxon>
        <taxon>Sar</taxon>
        <taxon>Stramenopiles</taxon>
        <taxon>Ochrophyta</taxon>
        <taxon>Bacillariophyta</taxon>
        <taxon>Coscinodiscophyceae</taxon>
        <taxon>Thalassiosirophycidae</taxon>
        <taxon>Stephanodiscales</taxon>
        <taxon>Stephanodiscaceae</taxon>
        <taxon>Cyclostephanos</taxon>
    </lineage>
</organism>
<gene>
    <name evidence="5" type="ORF">ACHAXA_000206</name>
</gene>
<keyword evidence="4" id="KW-0812">Transmembrane</keyword>